<organism evidence="3 4">
    <name type="scientific">Gossypium hirsutum</name>
    <name type="common">Upland cotton</name>
    <name type="synonym">Gossypium mexicanum</name>
    <dbReference type="NCBI Taxonomy" id="3635"/>
    <lineage>
        <taxon>Eukaryota</taxon>
        <taxon>Viridiplantae</taxon>
        <taxon>Streptophyta</taxon>
        <taxon>Embryophyta</taxon>
        <taxon>Tracheophyta</taxon>
        <taxon>Spermatophyta</taxon>
        <taxon>Magnoliopsida</taxon>
        <taxon>eudicotyledons</taxon>
        <taxon>Gunneridae</taxon>
        <taxon>Pentapetalae</taxon>
        <taxon>rosids</taxon>
        <taxon>malvids</taxon>
        <taxon>Malvales</taxon>
        <taxon>Malvaceae</taxon>
        <taxon>Malvoideae</taxon>
        <taxon>Gossypium</taxon>
    </lineage>
</organism>
<reference evidence="3" key="1">
    <citation type="journal article" date="2020" name="Nat. Genet.">
        <title>Genomic diversifications of five Gossypium allopolyploid species and their impact on cotton improvement.</title>
        <authorList>
            <person name="Chen Z.J."/>
            <person name="Sreedasyam A."/>
            <person name="Ando A."/>
            <person name="Song Q."/>
            <person name="De Santiago L.M."/>
            <person name="Hulse-Kemp A.M."/>
            <person name="Ding M."/>
            <person name="Ye W."/>
            <person name="Kirkbride R.C."/>
            <person name="Jenkins J."/>
            <person name="Plott C."/>
            <person name="Lovell J."/>
            <person name="Lin Y.M."/>
            <person name="Vaughn R."/>
            <person name="Liu B."/>
            <person name="Simpson S."/>
            <person name="Scheffler B.E."/>
            <person name="Wen L."/>
            <person name="Saski C.A."/>
            <person name="Grover C.E."/>
            <person name="Hu G."/>
            <person name="Conover J.L."/>
            <person name="Carlson J.W."/>
            <person name="Shu S."/>
            <person name="Boston L.B."/>
            <person name="Williams M."/>
            <person name="Peterson D.G."/>
            <person name="McGee K."/>
            <person name="Jones D.C."/>
            <person name="Wendel J.F."/>
            <person name="Stelly D.M."/>
            <person name="Grimwood J."/>
            <person name="Schmutz J."/>
        </authorList>
    </citation>
    <scope>NUCLEOTIDE SEQUENCE [LARGE SCALE GENOMIC DNA]</scope>
    <source>
        <strain evidence="3">cv. TM-1</strain>
    </source>
</reference>
<evidence type="ECO:0000313" key="4">
    <source>
        <dbReference type="RefSeq" id="XP_040967135.1"/>
    </source>
</evidence>
<protein>
    <recommendedName>
        <fullName evidence="2">Myb/SANT-like domain-containing protein</fullName>
    </recommendedName>
</protein>
<dbReference type="InterPro" id="IPR024752">
    <property type="entry name" value="Myb/SANT-like_dom"/>
</dbReference>
<dbReference type="Pfam" id="PF12776">
    <property type="entry name" value="Myb_DNA-bind_3"/>
    <property type="match status" value="1"/>
</dbReference>
<proteinExistence type="predicted"/>
<dbReference type="RefSeq" id="XP_040967135.1">
    <property type="nucleotide sequence ID" value="XM_041111201.1"/>
</dbReference>
<dbReference type="PANTHER" id="PTHR31704">
    <property type="entry name" value="MYB/SANT-LIKE DNA-BINDING DOMAIN PROTEIN-RELATED"/>
    <property type="match status" value="1"/>
</dbReference>
<name>A0ABM3BJ92_GOSHI</name>
<feature type="region of interest" description="Disordered" evidence="1">
    <location>
        <begin position="105"/>
        <end position="176"/>
    </location>
</feature>
<evidence type="ECO:0000259" key="2">
    <source>
        <dbReference type="Pfam" id="PF12776"/>
    </source>
</evidence>
<gene>
    <name evidence="4" type="primary">LOC121228069</name>
</gene>
<dbReference type="GeneID" id="121228069"/>
<evidence type="ECO:0000256" key="1">
    <source>
        <dbReference type="SAM" id="MobiDB-lite"/>
    </source>
</evidence>
<dbReference type="PANTHER" id="PTHR31704:SF37">
    <property type="entry name" value="HEAT SHOCK PROTEIN"/>
    <property type="match status" value="1"/>
</dbReference>
<accession>A0ABM3BJ92</accession>
<feature type="compositionally biased region" description="Acidic residues" evidence="1">
    <location>
        <begin position="122"/>
        <end position="135"/>
    </location>
</feature>
<keyword evidence="3" id="KW-1185">Reference proteome</keyword>
<evidence type="ECO:0000313" key="3">
    <source>
        <dbReference type="Proteomes" id="UP000818029"/>
    </source>
</evidence>
<feature type="compositionally biased region" description="Basic residues" evidence="1">
    <location>
        <begin position="160"/>
        <end position="172"/>
    </location>
</feature>
<sequence>MLLLFFKQKHKNYGKPQLKNKWDTLKKEWRLWRELLKDSTGIGWCPSKRTVDATEEWWAKKIQENPDFKGFKKKGIEPRLNDLMWQMFGGIVATRKNAWARSSGVLPSGVPMGDDTPNEGFGDSDENSNENEDIPPNEVPSNPSHETPNRRNETLGVVHGKGKKSSSSRKSSRNSLATHIEKLCESMASPRKSIQMLEFGGFDVNMLNKIRLYHFHPW</sequence>
<feature type="domain" description="Myb/SANT-like" evidence="2">
    <location>
        <begin position="4"/>
        <end position="60"/>
    </location>
</feature>
<dbReference type="Proteomes" id="UP000818029">
    <property type="component" value="Chromosome A04"/>
</dbReference>
<reference evidence="4" key="2">
    <citation type="submission" date="2025-08" db="UniProtKB">
        <authorList>
            <consortium name="RefSeq"/>
        </authorList>
    </citation>
    <scope>IDENTIFICATION</scope>
</reference>